<evidence type="ECO:0000256" key="2">
    <source>
        <dbReference type="ARBA" id="ARBA00023125"/>
    </source>
</evidence>
<comment type="caution">
    <text evidence="5">The sequence shown here is derived from an EMBL/GenBank/DDBJ whole genome shotgun (WGS) entry which is preliminary data.</text>
</comment>
<evidence type="ECO:0000256" key="1">
    <source>
        <dbReference type="ARBA" id="ARBA00023015"/>
    </source>
</evidence>
<dbReference type="AlphaFoldDB" id="A0A2N5XLR3"/>
<dbReference type="InterPro" id="IPR036388">
    <property type="entry name" value="WH-like_DNA-bd_sf"/>
</dbReference>
<proteinExistence type="predicted"/>
<dbReference type="InterPro" id="IPR036390">
    <property type="entry name" value="WH_DNA-bd_sf"/>
</dbReference>
<dbReference type="GO" id="GO:0003677">
    <property type="term" value="F:DNA binding"/>
    <property type="evidence" value="ECO:0007669"/>
    <property type="project" value="UniProtKB-KW"/>
</dbReference>
<dbReference type="GO" id="GO:0003700">
    <property type="term" value="F:DNA-binding transcription factor activity"/>
    <property type="evidence" value="ECO:0007669"/>
    <property type="project" value="InterPro"/>
</dbReference>
<evidence type="ECO:0000313" key="5">
    <source>
        <dbReference type="EMBL" id="PLW75377.1"/>
    </source>
</evidence>
<evidence type="ECO:0000256" key="3">
    <source>
        <dbReference type="ARBA" id="ARBA00023163"/>
    </source>
</evidence>
<protein>
    <submittedName>
        <fullName evidence="5">GntR family transcriptional regulator</fullName>
    </submittedName>
</protein>
<dbReference type="InterPro" id="IPR008920">
    <property type="entry name" value="TF_FadR/GntR_C"/>
</dbReference>
<organism evidence="5 6">
    <name type="scientific">Cohaesibacter celericrescens</name>
    <dbReference type="NCBI Taxonomy" id="2067669"/>
    <lineage>
        <taxon>Bacteria</taxon>
        <taxon>Pseudomonadati</taxon>
        <taxon>Pseudomonadota</taxon>
        <taxon>Alphaproteobacteria</taxon>
        <taxon>Hyphomicrobiales</taxon>
        <taxon>Cohaesibacteraceae</taxon>
    </lineage>
</organism>
<reference evidence="5 6" key="1">
    <citation type="submission" date="2018-01" db="EMBL/GenBank/DDBJ databases">
        <title>The draft genome sequence of Cohaesibacter sp. H1304.</title>
        <authorList>
            <person name="Wang N.-N."/>
            <person name="Du Z.-J."/>
        </authorList>
    </citation>
    <scope>NUCLEOTIDE SEQUENCE [LARGE SCALE GENOMIC DNA]</scope>
    <source>
        <strain evidence="5 6">H1304</strain>
    </source>
</reference>
<gene>
    <name evidence="5" type="ORF">C0081_20120</name>
</gene>
<dbReference type="PROSITE" id="PS50949">
    <property type="entry name" value="HTH_GNTR"/>
    <property type="match status" value="1"/>
</dbReference>
<dbReference type="InterPro" id="IPR011711">
    <property type="entry name" value="GntR_C"/>
</dbReference>
<dbReference type="Gene3D" id="1.10.10.10">
    <property type="entry name" value="Winged helix-like DNA-binding domain superfamily/Winged helix DNA-binding domain"/>
    <property type="match status" value="1"/>
</dbReference>
<keyword evidence="6" id="KW-1185">Reference proteome</keyword>
<feature type="domain" description="HTH gntR-type" evidence="4">
    <location>
        <begin position="10"/>
        <end position="77"/>
    </location>
</feature>
<dbReference type="Pfam" id="PF07729">
    <property type="entry name" value="FCD"/>
    <property type="match status" value="1"/>
</dbReference>
<evidence type="ECO:0000313" key="6">
    <source>
        <dbReference type="Proteomes" id="UP000234881"/>
    </source>
</evidence>
<dbReference type="SUPFAM" id="SSF48008">
    <property type="entry name" value="GntR ligand-binding domain-like"/>
    <property type="match status" value="1"/>
</dbReference>
<keyword evidence="2" id="KW-0238">DNA-binding</keyword>
<dbReference type="PANTHER" id="PTHR43537">
    <property type="entry name" value="TRANSCRIPTIONAL REGULATOR, GNTR FAMILY"/>
    <property type="match status" value="1"/>
</dbReference>
<dbReference type="EMBL" id="PKUQ01000052">
    <property type="protein sequence ID" value="PLW75377.1"/>
    <property type="molecule type" value="Genomic_DNA"/>
</dbReference>
<dbReference type="OrthoDB" id="8114900at2"/>
<keyword evidence="1" id="KW-0805">Transcription regulation</keyword>
<dbReference type="SMART" id="SM00895">
    <property type="entry name" value="FCD"/>
    <property type="match status" value="1"/>
</dbReference>
<dbReference type="PANTHER" id="PTHR43537:SF5">
    <property type="entry name" value="UXU OPERON TRANSCRIPTIONAL REGULATOR"/>
    <property type="match status" value="1"/>
</dbReference>
<sequence length="233" mass="27346">MIFEQKNVTFSMAEQAYNVLRKAILTGQLSPDSIWSDRELCERFKLSRTPVRESLLRLQSEELVRIEPRKGTRVMPLLVDDVREIHQVAKALELEAALLLADRDPMPDLSFMCRAIDEMERALSENDRDAWAEADTRFHVLMVGLCGNRRLARNYEAHRGLTDRARYFVLHVRELPVKSTEEHRLMYKALLNKDRQRLEGLYRLHWDRTTEEIVTLIEQYSRNGPVPNFNVQP</sequence>
<dbReference type="Proteomes" id="UP000234881">
    <property type="component" value="Unassembled WGS sequence"/>
</dbReference>
<keyword evidence="3" id="KW-0804">Transcription</keyword>
<dbReference type="InterPro" id="IPR000524">
    <property type="entry name" value="Tscrpt_reg_HTH_GntR"/>
</dbReference>
<dbReference type="SUPFAM" id="SSF46785">
    <property type="entry name" value="Winged helix' DNA-binding domain"/>
    <property type="match status" value="1"/>
</dbReference>
<accession>A0A2N5XLR3</accession>
<dbReference type="Gene3D" id="1.20.120.530">
    <property type="entry name" value="GntR ligand-binding domain-like"/>
    <property type="match status" value="1"/>
</dbReference>
<dbReference type="SMART" id="SM00345">
    <property type="entry name" value="HTH_GNTR"/>
    <property type="match status" value="1"/>
</dbReference>
<evidence type="ECO:0000259" key="4">
    <source>
        <dbReference type="PROSITE" id="PS50949"/>
    </source>
</evidence>
<dbReference type="CDD" id="cd07377">
    <property type="entry name" value="WHTH_GntR"/>
    <property type="match status" value="1"/>
</dbReference>
<dbReference type="Pfam" id="PF00392">
    <property type="entry name" value="GntR"/>
    <property type="match status" value="1"/>
</dbReference>
<name>A0A2N5XLR3_9HYPH</name>